<dbReference type="Pfam" id="PF02978">
    <property type="entry name" value="SRP_SPB"/>
    <property type="match status" value="1"/>
</dbReference>
<evidence type="ECO:0000259" key="2">
    <source>
        <dbReference type="Pfam" id="PF02978"/>
    </source>
</evidence>
<dbReference type="PANTHER" id="PTHR11564">
    <property type="entry name" value="SIGNAL RECOGNITION PARTICLE 54K PROTEIN SRP54"/>
    <property type="match status" value="1"/>
</dbReference>
<gene>
    <name evidence="3" type="ORF">BJBARM5_0759</name>
</gene>
<dbReference type="GO" id="GO:0003924">
    <property type="term" value="F:GTPase activity"/>
    <property type="evidence" value="ECO:0007669"/>
    <property type="project" value="InterPro"/>
</dbReference>
<dbReference type="GO" id="GO:0048500">
    <property type="term" value="C:signal recognition particle"/>
    <property type="evidence" value="ECO:0007669"/>
    <property type="project" value="InterPro"/>
</dbReference>
<dbReference type="SUPFAM" id="SSF47446">
    <property type="entry name" value="Signal peptide-binding domain"/>
    <property type="match status" value="1"/>
</dbReference>
<protein>
    <submittedName>
        <fullName evidence="3">Signal peptide binding (SRP54) M-domain protein</fullName>
    </submittedName>
</protein>
<name>D6GW84_PARA5</name>
<accession>D6GW84</accession>
<proteinExistence type="predicted"/>
<dbReference type="Proteomes" id="UP000009376">
    <property type="component" value="Unassembled WGS sequence"/>
</dbReference>
<dbReference type="EMBL" id="GG745582">
    <property type="protein sequence ID" value="EFD92521.1"/>
    <property type="molecule type" value="Genomic_DNA"/>
</dbReference>
<evidence type="ECO:0000313" key="3">
    <source>
        <dbReference type="EMBL" id="EFD92521.1"/>
    </source>
</evidence>
<feature type="domain" description="Signal recognition particle SRP54 subunit M-domain" evidence="2">
    <location>
        <begin position="2"/>
        <end position="86"/>
    </location>
</feature>
<evidence type="ECO:0000313" key="4">
    <source>
        <dbReference type="Proteomes" id="UP000009376"/>
    </source>
</evidence>
<dbReference type="InterPro" id="IPR022941">
    <property type="entry name" value="SRP54"/>
</dbReference>
<reference evidence="3 4" key="1">
    <citation type="journal article" date="2010" name="Proc. Natl. Acad. Sci. U.S.A.">
        <title>Enigmatic, ultrasmall, uncultivated Archaea.</title>
        <authorList>
            <person name="Baker B.J."/>
            <person name="Comolli L.R."/>
            <person name="Dick G.J."/>
            <person name="Hauser L.J."/>
            <person name="Hyatt D."/>
            <person name="Dill B.D."/>
            <person name="Land M.L."/>
            <person name="Verberkmoes N.C."/>
            <person name="Hettich R.L."/>
            <person name="Banfield J.F."/>
        </authorList>
    </citation>
    <scope>NUCLEOTIDE SEQUENCE [LARGE SCALE GENOMIC DNA]</scope>
</reference>
<dbReference type="Gene3D" id="1.10.260.30">
    <property type="entry name" value="Signal recognition particle, SRP54 subunit, M-domain"/>
    <property type="match status" value="1"/>
</dbReference>
<dbReference type="GO" id="GO:0006614">
    <property type="term" value="P:SRP-dependent cotranslational protein targeting to membrane"/>
    <property type="evidence" value="ECO:0007669"/>
    <property type="project" value="InterPro"/>
</dbReference>
<feature type="region of interest" description="Disordered" evidence="1">
    <location>
        <begin position="1"/>
        <end position="20"/>
    </location>
</feature>
<dbReference type="GO" id="GO:0005525">
    <property type="term" value="F:GTP binding"/>
    <property type="evidence" value="ECO:0007669"/>
    <property type="project" value="InterPro"/>
</dbReference>
<evidence type="ECO:0000256" key="1">
    <source>
        <dbReference type="SAM" id="MobiDB-lite"/>
    </source>
</evidence>
<dbReference type="InterPro" id="IPR004125">
    <property type="entry name" value="Signal_recog_particle_SRP54_M"/>
</dbReference>
<sequence length="105" mass="11955">MIGSPKKIAELMPGVPSSGKTKELLDRQEENIGKFIHIMDSMTKNELEEPKTIDSSRINRIAKGSGTSDELVRELLEQYKKMKTVMKMSNNRQFSGLLRRFGIKI</sequence>
<organism evidence="3 4">
    <name type="scientific">Candidatus Parvarchaeum acidophilus ARMAN-5</name>
    <dbReference type="NCBI Taxonomy" id="662762"/>
    <lineage>
        <taxon>Archaea</taxon>
        <taxon>Candidatus Parvarchaeota</taxon>
        <taxon>Candidatus Parvarchaeum</taxon>
    </lineage>
</organism>
<dbReference type="AlphaFoldDB" id="D6GW84"/>
<dbReference type="GO" id="GO:0008312">
    <property type="term" value="F:7S RNA binding"/>
    <property type="evidence" value="ECO:0007669"/>
    <property type="project" value="InterPro"/>
</dbReference>
<dbReference type="PANTHER" id="PTHR11564:SF5">
    <property type="entry name" value="SIGNAL RECOGNITION PARTICLE SUBUNIT SRP54"/>
    <property type="match status" value="1"/>
</dbReference>
<dbReference type="InterPro" id="IPR036891">
    <property type="entry name" value="Signal_recog_part_SRP54_M_sf"/>
</dbReference>